<dbReference type="EMBL" id="CP055898">
    <property type="protein sequence ID" value="QKX55117.1"/>
    <property type="molecule type" value="Genomic_DNA"/>
</dbReference>
<keyword evidence="3" id="KW-1185">Reference proteome</keyword>
<dbReference type="GeneID" id="55989718"/>
<evidence type="ECO:0000256" key="1">
    <source>
        <dbReference type="SAM" id="Phobius"/>
    </source>
</evidence>
<proteinExistence type="predicted"/>
<keyword evidence="1" id="KW-1133">Transmembrane helix</keyword>
<evidence type="ECO:0000313" key="3">
    <source>
        <dbReference type="Proteomes" id="UP000509510"/>
    </source>
</evidence>
<feature type="transmembrane region" description="Helical" evidence="1">
    <location>
        <begin position="677"/>
        <end position="702"/>
    </location>
</feature>
<accession>A0A7H8QMG4</accession>
<dbReference type="OrthoDB" id="3034003at2759"/>
<protein>
    <submittedName>
        <fullName evidence="2">Uncharacterized protein</fullName>
    </submittedName>
</protein>
<reference evidence="3" key="1">
    <citation type="submission" date="2020-06" db="EMBL/GenBank/DDBJ databases">
        <title>A chromosome-scale genome assembly of Talaromyces rugulosus W13939.</title>
        <authorList>
            <person name="Wang B."/>
            <person name="Guo L."/>
            <person name="Ye K."/>
            <person name="Wang L."/>
        </authorList>
    </citation>
    <scope>NUCLEOTIDE SEQUENCE [LARGE SCALE GENOMIC DNA]</scope>
    <source>
        <strain evidence="3">W13939</strain>
    </source>
</reference>
<evidence type="ECO:0000313" key="2">
    <source>
        <dbReference type="EMBL" id="QKX55117.1"/>
    </source>
</evidence>
<keyword evidence="1" id="KW-0812">Transmembrane</keyword>
<feature type="transmembrane region" description="Helical" evidence="1">
    <location>
        <begin position="79"/>
        <end position="99"/>
    </location>
</feature>
<feature type="transmembrane region" description="Helical" evidence="1">
    <location>
        <begin position="12"/>
        <end position="35"/>
    </location>
</feature>
<dbReference type="KEGG" id="trg:TRUGW13939_02209"/>
<dbReference type="RefSeq" id="XP_035341296.1">
    <property type="nucleotide sequence ID" value="XM_035485403.1"/>
</dbReference>
<keyword evidence="1" id="KW-0472">Membrane</keyword>
<gene>
    <name evidence="2" type="ORF">TRUGW13939_02209</name>
</gene>
<dbReference type="Proteomes" id="UP000509510">
    <property type="component" value="Chromosome I"/>
</dbReference>
<name>A0A7H8QMG4_TALRU</name>
<dbReference type="AlphaFoldDB" id="A0A7H8QMG4"/>
<organism evidence="2 3">
    <name type="scientific">Talaromyces rugulosus</name>
    <name type="common">Penicillium rugulosum</name>
    <dbReference type="NCBI Taxonomy" id="121627"/>
    <lineage>
        <taxon>Eukaryota</taxon>
        <taxon>Fungi</taxon>
        <taxon>Dikarya</taxon>
        <taxon>Ascomycota</taxon>
        <taxon>Pezizomycotina</taxon>
        <taxon>Eurotiomycetes</taxon>
        <taxon>Eurotiomycetidae</taxon>
        <taxon>Eurotiales</taxon>
        <taxon>Trichocomaceae</taxon>
        <taxon>Talaromyces</taxon>
        <taxon>Talaromyces sect. Islandici</taxon>
    </lineage>
</organism>
<sequence length="799" mass="86762">MAITVGQVSGVIACVGVILHIIVPLLAVIVFVSLLSSEHTAATWSVVSRQLQSTLWPVFLRADSANSKHVARRVRLLTLLRTFVYALISVAAFVTPLGLKTVIELANHPHALGFQYVPDSSPFGFGTPVRYNRYSRLCGNRMYVNCPGSPFGGMLAFYNDTGMYSIPTTPNATILSSLSPEYLEMFSSATSGVGNTLSGLFDIQYRVWSVTLEETGIIDGGQPFPIGTYRHMDSLVVRNEVVLIEGAVADMMNGGLGYRNHTAPQNIPYGATWTEDLTWVEPVTECVDTNLTFHYFLDSELGSVANVTLIDNGGFVNLDPVYPNGTWHDRQNPDLRARAYKAAYINNIMSAIFLNVTFDPSQKQMNSSLGKMYGQGDQGSILFAPKLYTTQFAKIDGGYLSLNPGLYSDSDKNLPLWETITPDNFTEAATICQGWGGLDMANYTNTGVYCGYIYSTPQRTDGGDPLVFEPNKNYTQNLYVCATAIKQNVKTVAFLANSTTDITQLHVTNISDKVYADNASQPLWAIEHSNWTIIDDVAPAWGMVASHYENASGFDTLRAEQLWLPAIYEGYTSTLGPAMDSLAPLRIFQDALYSIYGGSGNGNDDFSGASNIAMSRMWSQLSGSSESAAKMINLIWTELAAASTVGIKAVTADSSSRNSKENTRLATPYTQRISYTWAYAIPGFLVLLASAFILLSALFFALTSRFSIRVLRQLLNQTATGRVATNLLHPTTSDPSADTKAWANTAGKMSLSFAAVEKEKSGGTGLAATTASTAQSMAASFPGMGTKGGEYIMMKDNPH</sequence>